<feature type="region of interest" description="Disordered" evidence="1">
    <location>
        <begin position="50"/>
        <end position="89"/>
    </location>
</feature>
<dbReference type="EMBL" id="AVOT02001288">
    <property type="protein sequence ID" value="MBW0466395.1"/>
    <property type="molecule type" value="Genomic_DNA"/>
</dbReference>
<dbReference type="AlphaFoldDB" id="A0A9Q3BKB3"/>
<evidence type="ECO:0000313" key="3">
    <source>
        <dbReference type="Proteomes" id="UP000765509"/>
    </source>
</evidence>
<evidence type="ECO:0000313" key="2">
    <source>
        <dbReference type="EMBL" id="MBW0466395.1"/>
    </source>
</evidence>
<dbReference type="Proteomes" id="UP000765509">
    <property type="component" value="Unassembled WGS sequence"/>
</dbReference>
<organism evidence="2 3">
    <name type="scientific">Austropuccinia psidii MF-1</name>
    <dbReference type="NCBI Taxonomy" id="1389203"/>
    <lineage>
        <taxon>Eukaryota</taxon>
        <taxon>Fungi</taxon>
        <taxon>Dikarya</taxon>
        <taxon>Basidiomycota</taxon>
        <taxon>Pucciniomycotina</taxon>
        <taxon>Pucciniomycetes</taxon>
        <taxon>Pucciniales</taxon>
        <taxon>Sphaerophragmiaceae</taxon>
        <taxon>Austropuccinia</taxon>
    </lineage>
</organism>
<feature type="region of interest" description="Disordered" evidence="1">
    <location>
        <begin position="135"/>
        <end position="193"/>
    </location>
</feature>
<name>A0A9Q3BKB3_9BASI</name>
<sequence length="193" mass="21447">MACEQFYIRNQSCPFVKDCGRHRSLQDPLNTHGQKNRENSFVAPDDEAICEEEWTPPPRNLGPKKSRKPWGQPDGCSGENSPTHLMTPRPISEKYNDVQIYQQDTLARAVKNGVYTPLCFENFDKPPASSTQSPLIIILDGTPPPGAKPGPSKNPRVASPEDWEPMVKPFGNVNTPQEDAYPGSSKKTTDGIR</sequence>
<accession>A0A9Q3BKB3</accession>
<gene>
    <name evidence="2" type="ORF">O181_006110</name>
</gene>
<proteinExistence type="predicted"/>
<protein>
    <submittedName>
        <fullName evidence="2">Uncharacterized protein</fullName>
    </submittedName>
</protein>
<reference evidence="2" key="1">
    <citation type="submission" date="2021-03" db="EMBL/GenBank/DDBJ databases">
        <title>Draft genome sequence of rust myrtle Austropuccinia psidii MF-1, a brazilian biotype.</title>
        <authorList>
            <person name="Quecine M.C."/>
            <person name="Pachon D.M.R."/>
            <person name="Bonatelli M.L."/>
            <person name="Correr F.H."/>
            <person name="Franceschini L.M."/>
            <person name="Leite T.F."/>
            <person name="Margarido G.R.A."/>
            <person name="Almeida C.A."/>
            <person name="Ferrarezi J.A."/>
            <person name="Labate C.A."/>
        </authorList>
    </citation>
    <scope>NUCLEOTIDE SEQUENCE</scope>
    <source>
        <strain evidence="2">MF-1</strain>
    </source>
</reference>
<keyword evidence="3" id="KW-1185">Reference proteome</keyword>
<comment type="caution">
    <text evidence="2">The sequence shown here is derived from an EMBL/GenBank/DDBJ whole genome shotgun (WGS) entry which is preliminary data.</text>
</comment>
<evidence type="ECO:0000256" key="1">
    <source>
        <dbReference type="SAM" id="MobiDB-lite"/>
    </source>
</evidence>